<dbReference type="InterPro" id="IPR052764">
    <property type="entry name" value="GH20_Enzymes"/>
</dbReference>
<reference evidence="10" key="5">
    <citation type="submission" date="2018-04" db="UniProtKB">
        <authorList>
            <consortium name="EnsemblFungi"/>
        </authorList>
    </citation>
    <scope>IDENTIFICATION</scope>
    <source>
        <strain evidence="10">R3-111a-1</strain>
    </source>
</reference>
<sequence length="771" mass="83996">MDRLHIQCHGDVGVCRQGRPWGFRDGIIVQDRHRSPCLHRGHEPKTEQGARPASAMRANGILKLATAISAACAAVSPGIPTVPFERDGSAILDFSSLGSIVVDEAHAASRDTRGLTLIPPTLREFAETFAGDVGSVLGQNIPVVTGTAAAPGAIFLTLGDAWDYLDVAGRETSEGYTLETTTDGLIVRGASPLGVWWGTRTVLQQAIIGNGSLPLGRAVDSPGWESRGMMLDVARHYYPADFLIEMCAYMSFWKQNTFHLHLSDNLWNNARIYSFERQMELYAAFRLDSDDPAVRGLNRRGNESYSREAFDEIQTRCAARGVTVVPEIEAPGHALVISQWKPEIGMSSDYSLLNISHPDTIPTVKTIWRAFLPWFQSKVVSIGADEYRDETLSPAALAEEYTRFADELNDFIVSESGKKVRLWGTFGPAVAGKFNTSVSVQHWAPWEGNPVFDWIKNGYGVMNSGDRVYIVGKWSQSYPQELNQEFIFHGSPDGSAFAPNIFDPNNATNNSPRDESKIEGHIAPLWNDYGPNATTVLEAYWSWRDGLPALADKQWGGALTETEYPALFAKLQPLVPDQNLERRVPSKGQTILQYDFATGQGYGGEIKDTSGNDYHAATTCASTEEGVVLTPSCSVRTPLSSKGRNYTLSFSVKPASGAKGPVFTGRDSALWSGNGTVDAVMLFSGGNVYALNYTFPVGQWTNASLVGKGTRTYLQVEGEGAAASPMEFLTIIGWNGERFVWERMAVEAPLQTIGGGGFEGIIGSMKLADGA</sequence>
<feature type="active site" description="Proton donor" evidence="6">
    <location>
        <position position="386"/>
    </location>
</feature>
<keyword evidence="11" id="KW-1185">Reference proteome</keyword>
<dbReference type="InterPro" id="IPR015883">
    <property type="entry name" value="Glyco_hydro_20_cat"/>
</dbReference>
<dbReference type="InterPro" id="IPR015882">
    <property type="entry name" value="HEX_bac_N"/>
</dbReference>
<evidence type="ECO:0000256" key="6">
    <source>
        <dbReference type="PIRSR" id="PIRSR625705-1"/>
    </source>
</evidence>
<reference evidence="11" key="1">
    <citation type="submission" date="2010-07" db="EMBL/GenBank/DDBJ databases">
        <title>The genome sequence of Gaeumannomyces graminis var. tritici strain R3-111a-1.</title>
        <authorList>
            <consortium name="The Broad Institute Genome Sequencing Platform"/>
            <person name="Ma L.-J."/>
            <person name="Dead R."/>
            <person name="Young S."/>
            <person name="Zeng Q."/>
            <person name="Koehrsen M."/>
            <person name="Alvarado L."/>
            <person name="Berlin A."/>
            <person name="Chapman S.B."/>
            <person name="Chen Z."/>
            <person name="Freedman E."/>
            <person name="Gellesch M."/>
            <person name="Goldberg J."/>
            <person name="Griggs A."/>
            <person name="Gujja S."/>
            <person name="Heilman E.R."/>
            <person name="Heiman D."/>
            <person name="Hepburn T."/>
            <person name="Howarth C."/>
            <person name="Jen D."/>
            <person name="Larson L."/>
            <person name="Mehta T."/>
            <person name="Neiman D."/>
            <person name="Pearson M."/>
            <person name="Roberts A."/>
            <person name="Saif S."/>
            <person name="Shea T."/>
            <person name="Shenoy N."/>
            <person name="Sisk P."/>
            <person name="Stolte C."/>
            <person name="Sykes S."/>
            <person name="Walk T."/>
            <person name="White J."/>
            <person name="Yandava C."/>
            <person name="Haas B."/>
            <person name="Nusbaum C."/>
            <person name="Birren B."/>
        </authorList>
    </citation>
    <scope>NUCLEOTIDE SEQUENCE [LARGE SCALE GENOMIC DNA]</scope>
    <source>
        <strain evidence="11">R3-111a-1</strain>
    </source>
</reference>
<evidence type="ECO:0000313" key="9">
    <source>
        <dbReference type="EMBL" id="EJT80100.1"/>
    </source>
</evidence>
<name>J3NFQ9_GAET3</name>
<protein>
    <recommendedName>
        <fullName evidence="3">beta-N-acetylhexosaminidase</fullName>
        <ecNumber evidence="3">3.2.1.52</ecNumber>
    </recommendedName>
</protein>
<dbReference type="STRING" id="644352.J3NFQ9"/>
<evidence type="ECO:0000313" key="10">
    <source>
        <dbReference type="EnsemblFungi" id="EJT80100"/>
    </source>
</evidence>
<dbReference type="EC" id="3.2.1.52" evidence="3"/>
<feature type="domain" description="Beta-hexosaminidase bacterial type N-terminal" evidence="8">
    <location>
        <begin position="125"/>
        <end position="220"/>
    </location>
</feature>
<comment type="catalytic activity">
    <reaction evidence="1">
        <text>Hydrolysis of terminal non-reducing N-acetyl-D-hexosamine residues in N-acetyl-beta-D-hexosaminides.</text>
        <dbReference type="EC" id="3.2.1.52"/>
    </reaction>
</comment>
<dbReference type="Pfam" id="PF00728">
    <property type="entry name" value="Glyco_hydro_20"/>
    <property type="match status" value="1"/>
</dbReference>
<dbReference type="InterPro" id="IPR017853">
    <property type="entry name" value="GH"/>
</dbReference>
<organism evidence="9">
    <name type="scientific">Gaeumannomyces tritici (strain R3-111a-1)</name>
    <name type="common">Wheat and barley take-all root rot fungus</name>
    <name type="synonym">Gaeumannomyces graminis var. tritici</name>
    <dbReference type="NCBI Taxonomy" id="644352"/>
    <lineage>
        <taxon>Eukaryota</taxon>
        <taxon>Fungi</taxon>
        <taxon>Dikarya</taxon>
        <taxon>Ascomycota</taxon>
        <taxon>Pezizomycotina</taxon>
        <taxon>Sordariomycetes</taxon>
        <taxon>Sordariomycetidae</taxon>
        <taxon>Magnaporthales</taxon>
        <taxon>Magnaporthaceae</taxon>
        <taxon>Gaeumannomyces</taxon>
    </lineage>
</organism>
<evidence type="ECO:0000256" key="4">
    <source>
        <dbReference type="ARBA" id="ARBA00022801"/>
    </source>
</evidence>
<dbReference type="InterPro" id="IPR025705">
    <property type="entry name" value="Beta_hexosaminidase_sua/sub"/>
</dbReference>
<evidence type="ECO:0000256" key="5">
    <source>
        <dbReference type="ARBA" id="ARBA00023295"/>
    </source>
</evidence>
<dbReference type="PANTHER" id="PTHR43678:SF1">
    <property type="entry name" value="BETA-N-ACETYLHEXOSAMINIDASE"/>
    <property type="match status" value="1"/>
</dbReference>
<dbReference type="SUPFAM" id="SSF51445">
    <property type="entry name" value="(Trans)glycosidases"/>
    <property type="match status" value="1"/>
</dbReference>
<dbReference type="Pfam" id="PF02838">
    <property type="entry name" value="Glyco_hydro_20b"/>
    <property type="match status" value="1"/>
</dbReference>
<reference evidence="9" key="2">
    <citation type="submission" date="2010-07" db="EMBL/GenBank/DDBJ databases">
        <authorList>
            <consortium name="The Broad Institute Genome Sequencing Platform"/>
            <consortium name="Broad Institute Genome Sequencing Center for Infectious Disease"/>
            <person name="Ma L.-J."/>
            <person name="Dead R."/>
            <person name="Young S."/>
            <person name="Zeng Q."/>
            <person name="Koehrsen M."/>
            <person name="Alvarado L."/>
            <person name="Berlin A."/>
            <person name="Chapman S.B."/>
            <person name="Chen Z."/>
            <person name="Freedman E."/>
            <person name="Gellesch M."/>
            <person name="Goldberg J."/>
            <person name="Griggs A."/>
            <person name="Gujja S."/>
            <person name="Heilman E.R."/>
            <person name="Heiman D."/>
            <person name="Hepburn T."/>
            <person name="Howarth C."/>
            <person name="Jen D."/>
            <person name="Larson L."/>
            <person name="Mehta T."/>
            <person name="Neiman D."/>
            <person name="Pearson M."/>
            <person name="Roberts A."/>
            <person name="Saif S."/>
            <person name="Shea T."/>
            <person name="Shenoy N."/>
            <person name="Sisk P."/>
            <person name="Stolte C."/>
            <person name="Sykes S."/>
            <person name="Walk T."/>
            <person name="White J."/>
            <person name="Yandava C."/>
            <person name="Haas B."/>
            <person name="Nusbaum C."/>
            <person name="Birren B."/>
        </authorList>
    </citation>
    <scope>NUCLEOTIDE SEQUENCE</scope>
    <source>
        <strain evidence="9">R3-111a-1</strain>
    </source>
</reference>
<dbReference type="GO" id="GO:0004563">
    <property type="term" value="F:beta-N-acetylhexosaminidase activity"/>
    <property type="evidence" value="ECO:0007669"/>
    <property type="project" value="UniProtKB-EC"/>
</dbReference>
<dbReference type="Proteomes" id="UP000006039">
    <property type="component" value="Unassembled WGS sequence"/>
</dbReference>
<dbReference type="PRINTS" id="PR00738">
    <property type="entry name" value="GLHYDRLASE20"/>
</dbReference>
<dbReference type="SUPFAM" id="SSF55545">
    <property type="entry name" value="beta-N-acetylhexosaminidase-like domain"/>
    <property type="match status" value="1"/>
</dbReference>
<evidence type="ECO:0000259" key="7">
    <source>
        <dbReference type="Pfam" id="PF00728"/>
    </source>
</evidence>
<evidence type="ECO:0000256" key="3">
    <source>
        <dbReference type="ARBA" id="ARBA00012663"/>
    </source>
</evidence>
<dbReference type="InterPro" id="IPR013320">
    <property type="entry name" value="ConA-like_dom_sf"/>
</dbReference>
<dbReference type="OrthoDB" id="428480at2759"/>
<evidence type="ECO:0000256" key="2">
    <source>
        <dbReference type="ARBA" id="ARBA00006285"/>
    </source>
</evidence>
<accession>J3NFQ9</accession>
<dbReference type="AlphaFoldDB" id="J3NFQ9"/>
<evidence type="ECO:0000313" key="11">
    <source>
        <dbReference type="Proteomes" id="UP000006039"/>
    </source>
</evidence>
<feature type="domain" description="Glycoside hydrolase family 20 catalytic" evidence="7">
    <location>
        <begin position="226"/>
        <end position="555"/>
    </location>
</feature>
<reference evidence="9" key="3">
    <citation type="submission" date="2010-09" db="EMBL/GenBank/DDBJ databases">
        <title>Annotation of Gaeumannomyces graminis var. tritici R3-111a-1.</title>
        <authorList>
            <consortium name="The Broad Institute Genome Sequencing Platform"/>
            <person name="Ma L.-J."/>
            <person name="Dead R."/>
            <person name="Young S.K."/>
            <person name="Zeng Q."/>
            <person name="Gargeya S."/>
            <person name="Fitzgerald M."/>
            <person name="Haas B."/>
            <person name="Abouelleil A."/>
            <person name="Alvarado L."/>
            <person name="Arachchi H.M."/>
            <person name="Berlin A."/>
            <person name="Brown A."/>
            <person name="Chapman S.B."/>
            <person name="Chen Z."/>
            <person name="Dunbar C."/>
            <person name="Freedman E."/>
            <person name="Gearin G."/>
            <person name="Gellesch M."/>
            <person name="Goldberg J."/>
            <person name="Griggs A."/>
            <person name="Gujja S."/>
            <person name="Heiman D."/>
            <person name="Howarth C."/>
            <person name="Larson L."/>
            <person name="Lui A."/>
            <person name="MacDonald P.J.P."/>
            <person name="Mehta T."/>
            <person name="Montmayeur A."/>
            <person name="Murphy C."/>
            <person name="Neiman D."/>
            <person name="Pearson M."/>
            <person name="Priest M."/>
            <person name="Roberts A."/>
            <person name="Saif S."/>
            <person name="Shea T."/>
            <person name="Shenoy N."/>
            <person name="Sisk P."/>
            <person name="Stolte C."/>
            <person name="Sykes S."/>
            <person name="Yandava C."/>
            <person name="Wortman J."/>
            <person name="Nusbaum C."/>
            <person name="Birren B."/>
        </authorList>
    </citation>
    <scope>NUCLEOTIDE SEQUENCE</scope>
    <source>
        <strain evidence="9">R3-111a-1</strain>
    </source>
</reference>
<dbReference type="GO" id="GO:0005975">
    <property type="term" value="P:carbohydrate metabolic process"/>
    <property type="evidence" value="ECO:0007669"/>
    <property type="project" value="InterPro"/>
</dbReference>
<reference evidence="10" key="4">
    <citation type="journal article" date="2015" name="G3 (Bethesda)">
        <title>Genome sequences of three phytopathogenic species of the Magnaporthaceae family of fungi.</title>
        <authorList>
            <person name="Okagaki L.H."/>
            <person name="Nunes C.C."/>
            <person name="Sailsbery J."/>
            <person name="Clay B."/>
            <person name="Brown D."/>
            <person name="John T."/>
            <person name="Oh Y."/>
            <person name="Young N."/>
            <person name="Fitzgerald M."/>
            <person name="Haas B.J."/>
            <person name="Zeng Q."/>
            <person name="Young S."/>
            <person name="Adiconis X."/>
            <person name="Fan L."/>
            <person name="Levin J.Z."/>
            <person name="Mitchell T.K."/>
            <person name="Okubara P.A."/>
            <person name="Farman M.L."/>
            <person name="Kohn L.M."/>
            <person name="Birren B."/>
            <person name="Ma L.-J."/>
            <person name="Dean R.A."/>
        </authorList>
    </citation>
    <scope>NUCLEOTIDE SEQUENCE</scope>
    <source>
        <strain evidence="10">R3-111a-1</strain>
    </source>
</reference>
<evidence type="ECO:0000259" key="8">
    <source>
        <dbReference type="Pfam" id="PF02838"/>
    </source>
</evidence>
<gene>
    <name evidence="10" type="primary">20340562</name>
    <name evidence="9" type="ORF">GGTG_00104</name>
</gene>
<dbReference type="SUPFAM" id="SSF49899">
    <property type="entry name" value="Concanavalin A-like lectins/glucanases"/>
    <property type="match status" value="1"/>
</dbReference>
<dbReference type="eggNOG" id="KOG2499">
    <property type="taxonomic scope" value="Eukaryota"/>
</dbReference>
<proteinExistence type="inferred from homology"/>
<dbReference type="GeneID" id="20340562"/>
<dbReference type="EnsemblFungi" id="EJT80100">
    <property type="protein sequence ID" value="EJT80100"/>
    <property type="gene ID" value="GGTG_00104"/>
</dbReference>
<dbReference type="VEuPathDB" id="FungiDB:GGTG_00104"/>
<dbReference type="RefSeq" id="XP_009216108.1">
    <property type="nucleotide sequence ID" value="XM_009217844.1"/>
</dbReference>
<dbReference type="CDD" id="cd06564">
    <property type="entry name" value="GH20_DspB_LnbB-like"/>
    <property type="match status" value="1"/>
</dbReference>
<evidence type="ECO:0000256" key="1">
    <source>
        <dbReference type="ARBA" id="ARBA00001231"/>
    </source>
</evidence>
<comment type="similarity">
    <text evidence="2">Belongs to the glycosyl hydrolase 20 family.</text>
</comment>
<keyword evidence="4" id="KW-0378">Hydrolase</keyword>
<dbReference type="Gene3D" id="3.20.20.80">
    <property type="entry name" value="Glycosidases"/>
    <property type="match status" value="1"/>
</dbReference>
<dbReference type="Gene3D" id="3.30.379.10">
    <property type="entry name" value="Chitobiase/beta-hexosaminidase domain 2-like"/>
    <property type="match status" value="1"/>
</dbReference>
<keyword evidence="5" id="KW-0326">Glycosidase</keyword>
<dbReference type="EMBL" id="GL385395">
    <property type="protein sequence ID" value="EJT80100.1"/>
    <property type="molecule type" value="Genomic_DNA"/>
</dbReference>
<dbReference type="PANTHER" id="PTHR43678">
    <property type="entry name" value="PUTATIVE (AFU_ORTHOLOGUE AFUA_2G00640)-RELATED"/>
    <property type="match status" value="1"/>
</dbReference>
<dbReference type="InterPro" id="IPR029018">
    <property type="entry name" value="Hex-like_dom2"/>
</dbReference>